<comment type="caution">
    <text evidence="1">The sequence shown here is derived from an EMBL/GenBank/DDBJ whole genome shotgun (WGS) entry which is preliminary data.</text>
</comment>
<dbReference type="Proteomes" id="UP000805193">
    <property type="component" value="Unassembled WGS sequence"/>
</dbReference>
<organism evidence="1 2">
    <name type="scientific">Ixodes persulcatus</name>
    <name type="common">Taiga tick</name>
    <dbReference type="NCBI Taxonomy" id="34615"/>
    <lineage>
        <taxon>Eukaryota</taxon>
        <taxon>Metazoa</taxon>
        <taxon>Ecdysozoa</taxon>
        <taxon>Arthropoda</taxon>
        <taxon>Chelicerata</taxon>
        <taxon>Arachnida</taxon>
        <taxon>Acari</taxon>
        <taxon>Parasitiformes</taxon>
        <taxon>Ixodida</taxon>
        <taxon>Ixodoidea</taxon>
        <taxon>Ixodidae</taxon>
        <taxon>Ixodinae</taxon>
        <taxon>Ixodes</taxon>
    </lineage>
</organism>
<proteinExistence type="predicted"/>
<dbReference type="EMBL" id="JABSTQ010005204">
    <property type="protein sequence ID" value="KAG0439861.1"/>
    <property type="molecule type" value="Genomic_DNA"/>
</dbReference>
<evidence type="ECO:0000313" key="1">
    <source>
        <dbReference type="EMBL" id="KAG0439861.1"/>
    </source>
</evidence>
<reference evidence="1 2" key="1">
    <citation type="journal article" date="2020" name="Cell">
        <title>Large-Scale Comparative Analyses of Tick Genomes Elucidate Their Genetic Diversity and Vector Capacities.</title>
        <authorList>
            <consortium name="Tick Genome and Microbiome Consortium (TIGMIC)"/>
            <person name="Jia N."/>
            <person name="Wang J."/>
            <person name="Shi W."/>
            <person name="Du L."/>
            <person name="Sun Y."/>
            <person name="Zhan W."/>
            <person name="Jiang J.F."/>
            <person name="Wang Q."/>
            <person name="Zhang B."/>
            <person name="Ji P."/>
            <person name="Bell-Sakyi L."/>
            <person name="Cui X.M."/>
            <person name="Yuan T.T."/>
            <person name="Jiang B.G."/>
            <person name="Yang W.F."/>
            <person name="Lam T.T."/>
            <person name="Chang Q.C."/>
            <person name="Ding S.J."/>
            <person name="Wang X.J."/>
            <person name="Zhu J.G."/>
            <person name="Ruan X.D."/>
            <person name="Zhao L."/>
            <person name="Wei J.T."/>
            <person name="Ye R.Z."/>
            <person name="Que T.C."/>
            <person name="Du C.H."/>
            <person name="Zhou Y.H."/>
            <person name="Cheng J.X."/>
            <person name="Dai P.F."/>
            <person name="Guo W.B."/>
            <person name="Han X.H."/>
            <person name="Huang E.J."/>
            <person name="Li L.F."/>
            <person name="Wei W."/>
            <person name="Gao Y.C."/>
            <person name="Liu J.Z."/>
            <person name="Shao H.Z."/>
            <person name="Wang X."/>
            <person name="Wang C.C."/>
            <person name="Yang T.C."/>
            <person name="Huo Q.B."/>
            <person name="Li W."/>
            <person name="Chen H.Y."/>
            <person name="Chen S.E."/>
            <person name="Zhou L.G."/>
            <person name="Ni X.B."/>
            <person name="Tian J.H."/>
            <person name="Sheng Y."/>
            <person name="Liu T."/>
            <person name="Pan Y.S."/>
            <person name="Xia L.Y."/>
            <person name="Li J."/>
            <person name="Zhao F."/>
            <person name="Cao W.C."/>
        </authorList>
    </citation>
    <scope>NUCLEOTIDE SEQUENCE [LARGE SCALE GENOMIC DNA]</scope>
    <source>
        <strain evidence="1">Iper-2018</strain>
    </source>
</reference>
<evidence type="ECO:0000313" key="2">
    <source>
        <dbReference type="Proteomes" id="UP000805193"/>
    </source>
</evidence>
<keyword evidence="2" id="KW-1185">Reference proteome</keyword>
<accession>A0AC60QRQ4</accession>
<gene>
    <name evidence="1" type="ORF">HPB47_016494</name>
</gene>
<sequence>MDTRTQETPGTGRVIGYNPDEVAYGVISPAQRPLRDDGIQDATLGDQEDGGPGNGWVQVLMQKKKSKREPQGLEKQVRDEAGRTTAENFKPRKPLRLPSLRVYKHKVIIKPHRVAVDLKRYRSLIGEAVQSSLPRGLDEKTVVRLLEAQNTIMVCTDEWSEAEAVAGIKKLNFPVGVLDVEAYHVSPSEDACRGVIHGVRPDLTNEQIRQKTRAVGYEVLEARRLGKSQSAVIVFAGKKVPFTVSFNWLETPCFIYKKTRAACLNCGEVGHRTDVCSKPEGFACSACRATEVGEDHECVPKCALCGGAHKTYDRHCPEKFYKETKNRKPRRSRERRRDGAQHVRWLSRESGRSVSDSRTRSRSRSASCGRSASRDMTTSKQRRQKGKRKKSKRSTSIEGIFTDPGDRKKWPELLKDGDQESRSTSQPKGGGASNNGAIQDLRRDVTHCKKTIEELWSKRERTGGVSAEQVQAIVETTVQRAIQGLQEFFTSQLMQLTCRRDLDSALTYSEALKALRTHRAEYPGPAKGLSKEEEFTWRRLQTDTFVTPIQLHLWYPERYATADCPFCGEPWVDVYHVVWACKNLPGLAPVEEPKLEEWEAGLKCATASEQRLLVARALRVHSALGAPE</sequence>
<protein>
    <submittedName>
        <fullName evidence="1">Uncharacterized protein</fullName>
    </submittedName>
</protein>
<name>A0AC60QRQ4_IXOPE</name>